<dbReference type="Pfam" id="PF01555">
    <property type="entry name" value="N6_N4_Mtase"/>
    <property type="match status" value="1"/>
</dbReference>
<keyword evidence="1 4" id="KW-0489">Methyltransferase</keyword>
<protein>
    <submittedName>
        <fullName evidence="4">DNA methylase</fullName>
    </submittedName>
</protein>
<dbReference type="GO" id="GO:0008170">
    <property type="term" value="F:N-methyltransferase activity"/>
    <property type="evidence" value="ECO:0007669"/>
    <property type="project" value="InterPro"/>
</dbReference>
<dbReference type="GO" id="GO:0003677">
    <property type="term" value="F:DNA binding"/>
    <property type="evidence" value="ECO:0007669"/>
    <property type="project" value="InterPro"/>
</dbReference>
<dbReference type="InterPro" id="IPR001091">
    <property type="entry name" value="RM_Methyltransferase"/>
</dbReference>
<evidence type="ECO:0000256" key="2">
    <source>
        <dbReference type="ARBA" id="ARBA00022679"/>
    </source>
</evidence>
<sequence>MTRKDFMGAHEWAFYGWKEGAGHKFFGPNNATDLWHVKKIAPQKLEHLTGKPAELAVLAMQYSSRKGENVLDLFGGSGSTLIGAEQTGRKAFLMELDPPYCDVIVDRYQRFTGKKAILERTGESPIPVGAREENMR</sequence>
<dbReference type="EMBL" id="SJPL01000001">
    <property type="protein sequence ID" value="TWT71629.1"/>
    <property type="molecule type" value="Genomic_DNA"/>
</dbReference>
<dbReference type="GO" id="GO:0032259">
    <property type="term" value="P:methylation"/>
    <property type="evidence" value="ECO:0007669"/>
    <property type="project" value="UniProtKB-KW"/>
</dbReference>
<keyword evidence="2" id="KW-0808">Transferase</keyword>
<dbReference type="InterPro" id="IPR002941">
    <property type="entry name" value="DNA_methylase_N4/N6"/>
</dbReference>
<evidence type="ECO:0000259" key="3">
    <source>
        <dbReference type="Pfam" id="PF01555"/>
    </source>
</evidence>
<reference evidence="4 5" key="1">
    <citation type="submission" date="2019-02" db="EMBL/GenBank/DDBJ databases">
        <title>Deep-cultivation of Planctomycetes and their phenomic and genomic characterization uncovers novel biology.</title>
        <authorList>
            <person name="Wiegand S."/>
            <person name="Jogler M."/>
            <person name="Boedeker C."/>
            <person name="Pinto D."/>
            <person name="Vollmers J."/>
            <person name="Rivas-Marin E."/>
            <person name="Kohn T."/>
            <person name="Peeters S.H."/>
            <person name="Heuer A."/>
            <person name="Rast P."/>
            <person name="Oberbeckmann S."/>
            <person name="Bunk B."/>
            <person name="Jeske O."/>
            <person name="Meyerdierks A."/>
            <person name="Storesund J.E."/>
            <person name="Kallscheuer N."/>
            <person name="Luecker S."/>
            <person name="Lage O.M."/>
            <person name="Pohl T."/>
            <person name="Merkel B.J."/>
            <person name="Hornburger P."/>
            <person name="Mueller R.-W."/>
            <person name="Bruemmer F."/>
            <person name="Labrenz M."/>
            <person name="Spormann A.M."/>
            <person name="Op Den Camp H."/>
            <person name="Overmann J."/>
            <person name="Amann R."/>
            <person name="Jetten M.S.M."/>
            <person name="Mascher T."/>
            <person name="Medema M.H."/>
            <person name="Devos D.P."/>
            <person name="Kaster A.-K."/>
            <person name="Ovreas L."/>
            <person name="Rohde M."/>
            <person name="Galperin M.Y."/>
            <person name="Jogler C."/>
        </authorList>
    </citation>
    <scope>NUCLEOTIDE SEQUENCE [LARGE SCALE GENOMIC DNA]</scope>
    <source>
        <strain evidence="4 5">Pan14r</strain>
    </source>
</reference>
<dbReference type="Gene3D" id="3.40.50.150">
    <property type="entry name" value="Vaccinia Virus protein VP39"/>
    <property type="match status" value="1"/>
</dbReference>
<dbReference type="AlphaFoldDB" id="A0A5C5Y9M7"/>
<organism evidence="4 5">
    <name type="scientific">Crateriforma conspicua</name>
    <dbReference type="NCBI Taxonomy" id="2527996"/>
    <lineage>
        <taxon>Bacteria</taxon>
        <taxon>Pseudomonadati</taxon>
        <taxon>Planctomycetota</taxon>
        <taxon>Planctomycetia</taxon>
        <taxon>Planctomycetales</taxon>
        <taxon>Planctomycetaceae</taxon>
        <taxon>Crateriforma</taxon>
    </lineage>
</organism>
<dbReference type="SUPFAM" id="SSF53335">
    <property type="entry name" value="S-adenosyl-L-methionine-dependent methyltransferases"/>
    <property type="match status" value="1"/>
</dbReference>
<accession>A0A5C5Y9M7</accession>
<evidence type="ECO:0000313" key="4">
    <source>
        <dbReference type="EMBL" id="TWT71629.1"/>
    </source>
</evidence>
<name>A0A5C5Y9M7_9PLAN</name>
<evidence type="ECO:0000313" key="5">
    <source>
        <dbReference type="Proteomes" id="UP000317238"/>
    </source>
</evidence>
<dbReference type="InterPro" id="IPR029063">
    <property type="entry name" value="SAM-dependent_MTases_sf"/>
</dbReference>
<dbReference type="Proteomes" id="UP000317238">
    <property type="component" value="Unassembled WGS sequence"/>
</dbReference>
<gene>
    <name evidence="4" type="ORF">Pan14r_39390</name>
</gene>
<dbReference type="PRINTS" id="PR00508">
    <property type="entry name" value="S21N4MTFRASE"/>
</dbReference>
<feature type="domain" description="DNA methylase N-4/N-6" evidence="3">
    <location>
        <begin position="30"/>
        <end position="105"/>
    </location>
</feature>
<evidence type="ECO:0000256" key="1">
    <source>
        <dbReference type="ARBA" id="ARBA00022603"/>
    </source>
</evidence>
<keyword evidence="5" id="KW-1185">Reference proteome</keyword>
<comment type="caution">
    <text evidence="4">The sequence shown here is derived from an EMBL/GenBank/DDBJ whole genome shotgun (WGS) entry which is preliminary data.</text>
</comment>
<proteinExistence type="predicted"/>